<dbReference type="Pfam" id="PF00668">
    <property type="entry name" value="Condensation"/>
    <property type="match status" value="2"/>
</dbReference>
<feature type="region of interest" description="Disordered" evidence="4">
    <location>
        <begin position="2063"/>
        <end position="2082"/>
    </location>
</feature>
<dbReference type="OrthoDB" id="3802848at2"/>
<feature type="region of interest" description="Disordered" evidence="4">
    <location>
        <begin position="1966"/>
        <end position="2021"/>
    </location>
</feature>
<feature type="domain" description="Carrier" evidence="5">
    <location>
        <begin position="975"/>
        <end position="1050"/>
    </location>
</feature>
<dbReference type="FunFam" id="3.40.50.980:FF:000002">
    <property type="entry name" value="Enterobactin synthetase component F"/>
    <property type="match status" value="1"/>
</dbReference>
<dbReference type="RefSeq" id="WP_119927817.1">
    <property type="nucleotide sequence ID" value="NZ_QZEY01000006.1"/>
</dbReference>
<sequence length="2181" mass="230424">MSEVRRRLAGMGAAERAALERRLLGKGRPAAAGIPRRDDPAAPAPLTPGQERLWFLHRLDPAASSAYNMLLAQRLRGRLDTGAMERALREVVRRHDVLRARFPAGDGRPVQVVDPGAGLTVERLAASGEEHARELVGARIHEPFDLERGPLVRACLIRLADDDHVLLVVPHHLVADGLSLRVIGSELATLYGAFAAGRPSPLAPPPIQYADYAAWLAGRPRDEEGLAHWARRLDGVPPLELPADRPRPAVRGEGGGLVPLELGAELTARVERLAREERATVFVTLLAAFDALLAAHTGQLDFCVGSVVGGRDRAELEPLVGYFLNTIVLRADLSGDPPFRELVARARRTVLDAFAHQDVPFERLLGELRVDRDLSRTPLFQAMFVMQDPASGLAMPGLTAEMFDPGPLPAKFDLMLDVLPGPDGLMPVFGYSTDLFERATIERLAGHYARLLEAVCADPGVRLSELRRGLLPPEETALLSAWSRPSGEPVEERTVVALFEERARLAPDAVALAGGGAEVTYAELDARADLLAARLRERGAGRETVVAVEVERSPELIVALLAVLKAGAAYLPIDPAYPAARKDFTRRDARAAFTLTRADVLAAAPPGARPAPGGAAPAVRPGAGDLAYVIYTSGSTGRPKGVGVEHRALAARAGWMRDRYRLGPGDRVLQHASASFDTHAEEVFPALAAGATLVVPPPDVALPDLLATPEGRRLTVLDLPTSYWRGLAGAAWPESLRLVILGADPLPGPALADWYAAVGERAEVVNTYGPTEATIIATAAWLSPADAEGRPPIGRPLSGTRVYVLDDSLGRVPIGASGELCVGGAGLARGYLGRPGLTAERFVPDPYGPPGSRLYRTGDRARFRPDGSLEFLGRLDAQVKVRGYRVEPGEVEARLLELPGVAEAAVVARGDALVAYVTGAPPDPAEVRARLSALLPAHLVPAAVVPLDRMPLTRSGKLDRAALPAPTAARPEPEPPATAAEELVASVWAEVLGLERVGALDDFFALGGHSLLATRVVVRLSAAAGRPVPLRAVFEARTVRALAARLAAGGAGHDAGPGLPGAGERARAGAGSRSVADPPGGDGSRFEDDFAPIPRRAAGVRELPLTHAQERLWFMEELAPGTAAYVTPVTARVAAAIAPEAVAAALRAIAARHESLRTRFPAGEDGRPVAVVEDAADVPFTVVRARDAREAGELAARERARPFDLGNAPPVRALMVRVPGDDSLLVVCAHHIVTDGWSSRVLLAELAALLAGRELAPLPVGYGDYALWARGRTGDAELGYWRDRLAGVPPLELPGDRPRPPRQTFAGATHAFRPGPEVRERAARLAREHGVTPYMILMAAFQAVLGRHSGQEDFAVGTPVAGRVRAELEPLIGLFLNMIAIRADLSGDPSFAGLLGRVRESVLGAQAHQEAPFERLVAELDVARDVSRSPLFQVILAWQGDAGAGPSPYGGALTPVAAPAEATRFDLELSVTDELDCAFVYNPDLFDAATVERLAGHLTALLDAATADPGRRLSELDPMTPAERDLVLRAWNATGAPFPTGATLHGLVAEQAARTPDAVAVEFEGASLTYAELDARAEELAARLRERGAGPESVVAVRAERSLGLVTGLLAVLKAGAAYLPVDPDYPEERRRFMLSDSGALDLDALLGAPAGAPSAPDPGRAAAGPRNAAYVIYTSGSTGVPKGVVTEHRAIVNRLTWMQDRFRLGPGDAVLQKTPASFDVSVWEFFWPLMTGARLVLARPGGQRDPEYLRDLIARAGITTAHFVPSMLTAFLETGGIGRCGSLRRVVCSGEELTADAVRRFRARLPHVALHNLYGPTEAAIDVTAWECPGGEARVPIGRPVANTRLYVLDRRGRPCPPGVAGELHIGGVQVARGYLRRPALTAARFVPDPFGPPGSRLYATGDLARWRADGVLDFLGRLDDQVKIRGHRVELGEVEAALLTLPGVRAAAAAVRDDGTGPRLAAYVVPAGRSPDTPAGPSPDTSLERSPGPPFGPFSGPAAGQAGEQAAGPARAAGGGREVPREERAAWAAALRERVPEHLVPAAWVLVDALPLTPSGKLDRAALPPPRVSGSAGEAAPAPPSTAAERAVAEVWAETLGAEGFSAEDDFFSLGGDSIRALRVVAGLRRRGYALDLVDLFTHQTLGALAAALRAPGPAPAPAAPAAAFSLLSPEDRARLGVA</sequence>
<dbReference type="Proteomes" id="UP000265768">
    <property type="component" value="Unassembled WGS sequence"/>
</dbReference>
<dbReference type="CDD" id="cd17646">
    <property type="entry name" value="A_NRPS_AB3403-like"/>
    <property type="match status" value="1"/>
</dbReference>
<dbReference type="Gene3D" id="3.40.50.980">
    <property type="match status" value="4"/>
</dbReference>
<feature type="compositionally biased region" description="Low complexity" evidence="4">
    <location>
        <begin position="2071"/>
        <end position="2082"/>
    </location>
</feature>
<dbReference type="PROSITE" id="PS50075">
    <property type="entry name" value="CARRIER"/>
    <property type="match status" value="2"/>
</dbReference>
<feature type="domain" description="Carrier" evidence="5">
    <location>
        <begin position="2081"/>
        <end position="2155"/>
    </location>
</feature>
<dbReference type="Gene3D" id="1.10.1200.10">
    <property type="entry name" value="ACP-like"/>
    <property type="match status" value="2"/>
</dbReference>
<accession>A0A3A4AT70</accession>
<comment type="cofactor">
    <cofactor evidence="1">
        <name>pantetheine 4'-phosphate</name>
        <dbReference type="ChEBI" id="CHEBI:47942"/>
    </cofactor>
</comment>
<evidence type="ECO:0000256" key="1">
    <source>
        <dbReference type="ARBA" id="ARBA00001957"/>
    </source>
</evidence>
<dbReference type="FunFam" id="1.10.1200.10:FF:000016">
    <property type="entry name" value="Non-ribosomal peptide synthase"/>
    <property type="match status" value="1"/>
</dbReference>
<dbReference type="GO" id="GO:0047527">
    <property type="term" value="F:2,3-dihydroxybenzoate-serine ligase activity"/>
    <property type="evidence" value="ECO:0007669"/>
    <property type="project" value="TreeGrafter"/>
</dbReference>
<dbReference type="InterPro" id="IPR025110">
    <property type="entry name" value="AMP-bd_C"/>
</dbReference>
<dbReference type="GO" id="GO:0031177">
    <property type="term" value="F:phosphopantetheine binding"/>
    <property type="evidence" value="ECO:0007669"/>
    <property type="project" value="InterPro"/>
</dbReference>
<dbReference type="EMBL" id="QZEY01000006">
    <property type="protein sequence ID" value="RJL31789.1"/>
    <property type="molecule type" value="Genomic_DNA"/>
</dbReference>
<gene>
    <name evidence="6" type="ORF">D5H75_19050</name>
</gene>
<dbReference type="InterPro" id="IPR006162">
    <property type="entry name" value="Ppantetheine_attach_site"/>
</dbReference>
<dbReference type="InterPro" id="IPR023213">
    <property type="entry name" value="CAT-like_dom_sf"/>
</dbReference>
<keyword evidence="3" id="KW-0597">Phosphoprotein</keyword>
<name>A0A3A4AT70_9ACTN</name>
<dbReference type="SUPFAM" id="SSF52777">
    <property type="entry name" value="CoA-dependent acyltransferases"/>
    <property type="match status" value="4"/>
</dbReference>
<dbReference type="InterPro" id="IPR020806">
    <property type="entry name" value="PKS_PP-bd"/>
</dbReference>
<evidence type="ECO:0000313" key="6">
    <source>
        <dbReference type="EMBL" id="RJL31789.1"/>
    </source>
</evidence>
<dbReference type="SMART" id="SM00823">
    <property type="entry name" value="PKS_PP"/>
    <property type="match status" value="2"/>
</dbReference>
<dbReference type="Pfam" id="PF00501">
    <property type="entry name" value="AMP-binding"/>
    <property type="match status" value="3"/>
</dbReference>
<dbReference type="Pfam" id="PF00550">
    <property type="entry name" value="PP-binding"/>
    <property type="match status" value="2"/>
</dbReference>
<dbReference type="PROSITE" id="PS00012">
    <property type="entry name" value="PHOSPHOPANTETHEINE"/>
    <property type="match status" value="2"/>
</dbReference>
<feature type="region of interest" description="Disordered" evidence="4">
    <location>
        <begin position="1050"/>
        <end position="1087"/>
    </location>
</feature>
<dbReference type="GO" id="GO:0009366">
    <property type="term" value="C:enterobactin synthetase complex"/>
    <property type="evidence" value="ECO:0007669"/>
    <property type="project" value="TreeGrafter"/>
</dbReference>
<dbReference type="FunFam" id="3.40.50.12780:FF:000012">
    <property type="entry name" value="Non-ribosomal peptide synthetase"/>
    <property type="match status" value="2"/>
</dbReference>
<dbReference type="PANTHER" id="PTHR45527">
    <property type="entry name" value="NONRIBOSOMAL PEPTIDE SYNTHETASE"/>
    <property type="match status" value="1"/>
</dbReference>
<evidence type="ECO:0000259" key="5">
    <source>
        <dbReference type="PROSITE" id="PS50075"/>
    </source>
</evidence>
<dbReference type="NCBIfam" id="TIGR01733">
    <property type="entry name" value="AA-adenyl-dom"/>
    <property type="match status" value="2"/>
</dbReference>
<dbReference type="PROSITE" id="PS00455">
    <property type="entry name" value="AMP_BINDING"/>
    <property type="match status" value="2"/>
</dbReference>
<evidence type="ECO:0000256" key="4">
    <source>
        <dbReference type="SAM" id="MobiDB-lite"/>
    </source>
</evidence>
<dbReference type="SUPFAM" id="SSF47336">
    <property type="entry name" value="ACP-like"/>
    <property type="match status" value="2"/>
</dbReference>
<evidence type="ECO:0000313" key="7">
    <source>
        <dbReference type="Proteomes" id="UP000265768"/>
    </source>
</evidence>
<dbReference type="GO" id="GO:0009239">
    <property type="term" value="P:enterobactin biosynthetic process"/>
    <property type="evidence" value="ECO:0007669"/>
    <property type="project" value="TreeGrafter"/>
</dbReference>
<dbReference type="InterPro" id="IPR036736">
    <property type="entry name" value="ACP-like_sf"/>
</dbReference>
<dbReference type="SUPFAM" id="SSF56801">
    <property type="entry name" value="Acetyl-CoA synthetase-like"/>
    <property type="match status" value="2"/>
</dbReference>
<dbReference type="InterPro" id="IPR000873">
    <property type="entry name" value="AMP-dep_synth/lig_dom"/>
</dbReference>
<keyword evidence="7" id="KW-1185">Reference proteome</keyword>
<proteinExistence type="predicted"/>
<evidence type="ECO:0000256" key="3">
    <source>
        <dbReference type="ARBA" id="ARBA00022553"/>
    </source>
</evidence>
<dbReference type="InterPro" id="IPR020845">
    <property type="entry name" value="AMP-binding_CS"/>
</dbReference>
<comment type="caution">
    <text evidence="6">The sequence shown here is derived from an EMBL/GenBank/DDBJ whole genome shotgun (WGS) entry which is preliminary data.</text>
</comment>
<dbReference type="CDD" id="cd19531">
    <property type="entry name" value="LCL_NRPS-like"/>
    <property type="match status" value="2"/>
</dbReference>
<dbReference type="CDD" id="cd05930">
    <property type="entry name" value="A_NRPS"/>
    <property type="match status" value="1"/>
</dbReference>
<feature type="compositionally biased region" description="Low complexity" evidence="4">
    <location>
        <begin position="1995"/>
        <end position="2014"/>
    </location>
</feature>
<feature type="compositionally biased region" description="Gly residues" evidence="4">
    <location>
        <begin position="1050"/>
        <end position="1061"/>
    </location>
</feature>
<dbReference type="Gene3D" id="3.30.559.30">
    <property type="entry name" value="Nonribosomal peptide synthetase, condensation domain"/>
    <property type="match status" value="2"/>
</dbReference>
<dbReference type="FunFam" id="2.30.38.10:FF:000001">
    <property type="entry name" value="Non-ribosomal peptide synthetase PvdI"/>
    <property type="match status" value="2"/>
</dbReference>
<dbReference type="GO" id="GO:0005829">
    <property type="term" value="C:cytosol"/>
    <property type="evidence" value="ECO:0007669"/>
    <property type="project" value="TreeGrafter"/>
</dbReference>
<dbReference type="GO" id="GO:0072330">
    <property type="term" value="P:monocarboxylic acid biosynthetic process"/>
    <property type="evidence" value="ECO:0007669"/>
    <property type="project" value="UniProtKB-ARBA"/>
</dbReference>
<dbReference type="Pfam" id="PF13193">
    <property type="entry name" value="AMP-binding_C"/>
    <property type="match status" value="1"/>
</dbReference>
<dbReference type="GO" id="GO:0043041">
    <property type="term" value="P:amino acid activation for nonribosomal peptide biosynthetic process"/>
    <property type="evidence" value="ECO:0007669"/>
    <property type="project" value="TreeGrafter"/>
</dbReference>
<dbReference type="PANTHER" id="PTHR45527:SF1">
    <property type="entry name" value="FATTY ACID SYNTHASE"/>
    <property type="match status" value="1"/>
</dbReference>
<dbReference type="InterPro" id="IPR010071">
    <property type="entry name" value="AA_adenyl_dom"/>
</dbReference>
<evidence type="ECO:0000256" key="2">
    <source>
        <dbReference type="ARBA" id="ARBA00022450"/>
    </source>
</evidence>
<dbReference type="Gene3D" id="2.30.38.10">
    <property type="entry name" value="Luciferase, Domain 3"/>
    <property type="match status" value="2"/>
</dbReference>
<keyword evidence="2" id="KW-0596">Phosphopantetheine</keyword>
<dbReference type="InterPro" id="IPR001242">
    <property type="entry name" value="Condensation_dom"/>
</dbReference>
<dbReference type="Gene3D" id="3.30.559.10">
    <property type="entry name" value="Chloramphenicol acetyltransferase-like domain"/>
    <property type="match status" value="2"/>
</dbReference>
<dbReference type="Gene3D" id="3.30.300.30">
    <property type="match status" value="2"/>
</dbReference>
<organism evidence="6 7">
    <name type="scientific">Bailinhaonella thermotolerans</name>
    <dbReference type="NCBI Taxonomy" id="1070861"/>
    <lineage>
        <taxon>Bacteria</taxon>
        <taxon>Bacillati</taxon>
        <taxon>Actinomycetota</taxon>
        <taxon>Actinomycetes</taxon>
        <taxon>Streptosporangiales</taxon>
        <taxon>Streptosporangiaceae</taxon>
        <taxon>Bailinhaonella</taxon>
    </lineage>
</organism>
<dbReference type="InterPro" id="IPR045851">
    <property type="entry name" value="AMP-bd_C_sf"/>
</dbReference>
<reference evidence="6 7" key="1">
    <citation type="submission" date="2018-09" db="EMBL/GenBank/DDBJ databases">
        <title>YIM 75507 draft genome.</title>
        <authorList>
            <person name="Tang S."/>
            <person name="Feng Y."/>
        </authorList>
    </citation>
    <scope>NUCLEOTIDE SEQUENCE [LARGE SCALE GENOMIC DNA]</scope>
    <source>
        <strain evidence="6 7">YIM 75507</strain>
    </source>
</reference>
<dbReference type="InterPro" id="IPR009081">
    <property type="entry name" value="PP-bd_ACP"/>
</dbReference>
<protein>
    <submittedName>
        <fullName evidence="6">Amino acid adenylation domain-containing protein</fullName>
    </submittedName>
</protein>
<dbReference type="GO" id="GO:0008610">
    <property type="term" value="P:lipid biosynthetic process"/>
    <property type="evidence" value="ECO:0007669"/>
    <property type="project" value="UniProtKB-ARBA"/>
</dbReference>